<comment type="subunit">
    <text evidence="12">Monomer.</text>
</comment>
<keyword evidence="11 12" id="KW-0497">Mitogen</keyword>
<evidence type="ECO:0000256" key="4">
    <source>
        <dbReference type="ARBA" id="ARBA00022490"/>
    </source>
</evidence>
<dbReference type="Gene3D" id="2.80.10.50">
    <property type="match status" value="1"/>
</dbReference>
<dbReference type="GO" id="GO:0005829">
    <property type="term" value="C:cytosol"/>
    <property type="evidence" value="ECO:0007669"/>
    <property type="project" value="UniProtKB-UniRule"/>
</dbReference>
<evidence type="ECO:0000256" key="2">
    <source>
        <dbReference type="ARBA" id="ARBA00004613"/>
    </source>
</evidence>
<dbReference type="OrthoDB" id="9451248at2759"/>
<evidence type="ECO:0000256" key="3">
    <source>
        <dbReference type="ARBA" id="ARBA00010448"/>
    </source>
</evidence>
<gene>
    <name evidence="15" type="primary">Il1a</name>
</gene>
<accession>A0A6P6EM63</accession>
<evidence type="ECO:0000313" key="15">
    <source>
        <dbReference type="RefSeq" id="XP_023573127.1"/>
    </source>
</evidence>
<dbReference type="Pfam" id="PF00340">
    <property type="entry name" value="IL1"/>
    <property type="match status" value="1"/>
</dbReference>
<keyword evidence="4" id="KW-0963">Cytoplasm</keyword>
<dbReference type="PANTHER" id="PTHR10078">
    <property type="entry name" value="INTERLEUKIN-1 FAMILY MEMBER"/>
    <property type="match status" value="1"/>
</dbReference>
<organism evidence="14 15">
    <name type="scientific">Octodon degus</name>
    <name type="common">Degu</name>
    <name type="synonym">Sciurus degus</name>
    <dbReference type="NCBI Taxonomy" id="10160"/>
    <lineage>
        <taxon>Eukaryota</taxon>
        <taxon>Metazoa</taxon>
        <taxon>Chordata</taxon>
        <taxon>Craniata</taxon>
        <taxon>Vertebrata</taxon>
        <taxon>Euteleostomi</taxon>
        <taxon>Mammalia</taxon>
        <taxon>Eutheria</taxon>
        <taxon>Euarchontoglires</taxon>
        <taxon>Glires</taxon>
        <taxon>Rodentia</taxon>
        <taxon>Hystricomorpha</taxon>
        <taxon>Octodontidae</taxon>
        <taxon>Octodon</taxon>
    </lineage>
</organism>
<comment type="subcellular location">
    <subcellularLocation>
        <location evidence="1">Cytoplasm</location>
    </subcellularLocation>
    <subcellularLocation>
        <location evidence="2 12">Secreted</location>
    </subcellularLocation>
</comment>
<dbReference type="GO" id="GO:0051781">
    <property type="term" value="P:positive regulation of cell division"/>
    <property type="evidence" value="ECO:0007669"/>
    <property type="project" value="UniProtKB-KW"/>
</dbReference>
<dbReference type="FunCoup" id="A0A6P6EM63">
    <property type="interactions" value="628"/>
</dbReference>
<evidence type="ECO:0000313" key="14">
    <source>
        <dbReference type="Proteomes" id="UP000515203"/>
    </source>
</evidence>
<proteinExistence type="inferred from homology"/>
<dbReference type="SUPFAM" id="SSF50353">
    <property type="entry name" value="Cytokine"/>
    <property type="match status" value="1"/>
</dbReference>
<evidence type="ECO:0000256" key="7">
    <source>
        <dbReference type="ARBA" id="ARBA00022553"/>
    </source>
</evidence>
<keyword evidence="7" id="KW-0597">Phosphoprotein</keyword>
<dbReference type="CDD" id="cd23295">
    <property type="entry name" value="beta-trefoil_IL1A"/>
    <property type="match status" value="1"/>
</dbReference>
<keyword evidence="5 12" id="KW-0202">Cytokine</keyword>
<dbReference type="InterPro" id="IPR003502">
    <property type="entry name" value="IL-1_propep"/>
</dbReference>
<dbReference type="Pfam" id="PF02394">
    <property type="entry name" value="IL1_propep"/>
    <property type="match status" value="1"/>
</dbReference>
<dbReference type="Proteomes" id="UP000515203">
    <property type="component" value="Unplaced"/>
</dbReference>
<dbReference type="InterPro" id="IPR008996">
    <property type="entry name" value="IL1/FGF"/>
</dbReference>
<dbReference type="PRINTS" id="PR00264">
    <property type="entry name" value="INTERLEUKIN1"/>
</dbReference>
<dbReference type="GO" id="GO:0006955">
    <property type="term" value="P:immune response"/>
    <property type="evidence" value="ECO:0007669"/>
    <property type="project" value="InterPro"/>
</dbReference>
<sequence>MIFLQKYEQKTHLRPQTASRLPFFFPQKSFYDTSYGPLDKHGMDKREPLNTCETSEASNLTLEEDLVVVATLAHGKILKKRRLGLNQTITDEEDLEAIDNDLEEEIIEPQSVPYSLQSNVKYVYKRILKKGLTLNDPIHQSLYISDSNLKAAYLTANNWHLEVKFDIAHYVGTRIRPVTLKISNTQLYVCAQEENQPVLLKEIPEMPKTITGDDINLIFFWEIVRNHSYFRSAVNTELFLATQSSSFVTLSKPPLYMTDFVVS</sequence>
<keyword evidence="9" id="KW-0325">Glycoprotein</keyword>
<dbReference type="SMART" id="SM00125">
    <property type="entry name" value="IL1"/>
    <property type="match status" value="1"/>
</dbReference>
<name>A0A6P6EM63_OCTDE</name>
<evidence type="ECO:0000256" key="1">
    <source>
        <dbReference type="ARBA" id="ARBA00004496"/>
    </source>
</evidence>
<keyword evidence="10 12" id="KW-0395">Inflammatory response</keyword>
<dbReference type="GO" id="GO:0001819">
    <property type="term" value="P:positive regulation of cytokine production"/>
    <property type="evidence" value="ECO:0007669"/>
    <property type="project" value="UniProtKB-ARBA"/>
</dbReference>
<dbReference type="InParanoid" id="A0A6P6EM63"/>
<evidence type="ECO:0000256" key="9">
    <source>
        <dbReference type="ARBA" id="ARBA00023180"/>
    </source>
</evidence>
<evidence type="ECO:0000256" key="8">
    <source>
        <dbReference type="ARBA" id="ARBA00022620"/>
    </source>
</evidence>
<keyword evidence="14" id="KW-1185">Reference proteome</keyword>
<dbReference type="InterPro" id="IPR000975">
    <property type="entry name" value="IL-1_fam"/>
</dbReference>
<feature type="domain" description="Interleukin-1 propeptide" evidence="13">
    <location>
        <begin position="27"/>
        <end position="107"/>
    </location>
</feature>
<dbReference type="RefSeq" id="XP_023573127.1">
    <property type="nucleotide sequence ID" value="XM_023717359.1"/>
</dbReference>
<dbReference type="PANTHER" id="PTHR10078:SF33">
    <property type="entry name" value="INTERLEUKIN-1 ALPHA"/>
    <property type="match status" value="1"/>
</dbReference>
<dbReference type="GeneID" id="101562312"/>
<reference evidence="15" key="1">
    <citation type="submission" date="2025-08" db="UniProtKB">
        <authorList>
            <consortium name="RefSeq"/>
        </authorList>
    </citation>
    <scope>IDENTIFICATION</scope>
</reference>
<evidence type="ECO:0000259" key="13">
    <source>
        <dbReference type="Pfam" id="PF02394"/>
    </source>
</evidence>
<dbReference type="PRINTS" id="PR01358">
    <property type="entry name" value="INTRLEUKIN1A"/>
</dbReference>
<dbReference type="GO" id="GO:0005149">
    <property type="term" value="F:interleukin-1 receptor binding"/>
    <property type="evidence" value="ECO:0007669"/>
    <property type="project" value="UniProtKB-UniRule"/>
</dbReference>
<evidence type="ECO:0000256" key="12">
    <source>
        <dbReference type="RuleBase" id="RU003753"/>
    </source>
</evidence>
<dbReference type="PRINTS" id="PR01357">
    <property type="entry name" value="INTRLEUKN1AB"/>
</dbReference>
<keyword evidence="6 12" id="KW-0964">Secreted</keyword>
<dbReference type="GO" id="GO:0071222">
    <property type="term" value="P:cellular response to lipopolysaccharide"/>
    <property type="evidence" value="ECO:0007669"/>
    <property type="project" value="TreeGrafter"/>
</dbReference>
<dbReference type="GO" id="GO:0033092">
    <property type="term" value="P:positive regulation of immature T cell proliferation in thymus"/>
    <property type="evidence" value="ECO:0007669"/>
    <property type="project" value="TreeGrafter"/>
</dbReference>
<evidence type="ECO:0000256" key="6">
    <source>
        <dbReference type="ARBA" id="ARBA00022525"/>
    </source>
</evidence>
<dbReference type="GO" id="GO:0005125">
    <property type="term" value="F:cytokine activity"/>
    <property type="evidence" value="ECO:0007669"/>
    <property type="project" value="UniProtKB-UniRule"/>
</dbReference>
<evidence type="ECO:0000256" key="5">
    <source>
        <dbReference type="ARBA" id="ARBA00022514"/>
    </source>
</evidence>
<evidence type="ECO:0000256" key="11">
    <source>
        <dbReference type="ARBA" id="ARBA00023246"/>
    </source>
</evidence>
<evidence type="ECO:0000256" key="10">
    <source>
        <dbReference type="ARBA" id="ARBA00023198"/>
    </source>
</evidence>
<dbReference type="AlphaFoldDB" id="A0A6P6EM63"/>
<dbReference type="CTD" id="3552"/>
<protein>
    <recommendedName>
        <fullName evidence="12">Interleukin-1</fullName>
    </recommendedName>
</protein>
<comment type="similarity">
    <text evidence="3 12">Belongs to the IL-1 family.</text>
</comment>
<dbReference type="GO" id="GO:0001660">
    <property type="term" value="P:fever generation"/>
    <property type="evidence" value="ECO:0007669"/>
    <property type="project" value="UniProtKB-UniRule"/>
</dbReference>
<keyword evidence="8 12" id="KW-0666">Pyrogen</keyword>
<dbReference type="GO" id="GO:0005615">
    <property type="term" value="C:extracellular space"/>
    <property type="evidence" value="ECO:0007669"/>
    <property type="project" value="UniProtKB-KW"/>
</dbReference>
<dbReference type="GO" id="GO:0019221">
    <property type="term" value="P:cytokine-mediated signaling pathway"/>
    <property type="evidence" value="ECO:0007669"/>
    <property type="project" value="TreeGrafter"/>
</dbReference>
<dbReference type="InterPro" id="IPR003295">
    <property type="entry name" value="IL-1_alpha"/>
</dbReference>